<feature type="non-terminal residue" evidence="1">
    <location>
        <position position="408"/>
    </location>
</feature>
<sequence>MDKDKIFGKSESKAVPYEYIRDFFVICHPGFFPVYQELGVHWCQSDFTWDRIESSPGKIDFQWIDEMIEEARKYDVSILPILDYCACWASIGDTTNYPPRKRAYWERYVKRTVSRYSVSPYNIKYYQPWSEPNILHNWGLDWEKYIDEVMIPAAKIIHRYNCFVVAPSVTLEHFGYSPACFEFLQRWNLKNCIERIDEWLSYHDAYKYIDIVSIHYSKGDTGEEKGEGTSNLMPFYDHIYQKWIKPGKIRGIWNTEEGLTAEHLPGEKATLERWEKPPYGQWVPRYIIPVLSWAIEHNWDFKDKYKLCWYEITTNRSSVLYPTALIDSKELKIKETGMALKVVTKKIFTGKTSLYHNHKVFDEKGEKLISYGFKVDDRLIIATWVDKNVKNVEFHLGGLNKEKSSNLK</sequence>
<comment type="caution">
    <text evidence="1">The sequence shown here is derived from an EMBL/GenBank/DDBJ whole genome shotgun (WGS) entry which is preliminary data.</text>
</comment>
<dbReference type="EMBL" id="DRBC01000409">
    <property type="protein sequence ID" value="HDN85442.1"/>
    <property type="molecule type" value="Genomic_DNA"/>
</dbReference>
<organism evidence="1">
    <name type="scientific">Aerophobetes bacterium</name>
    <dbReference type="NCBI Taxonomy" id="2030807"/>
    <lineage>
        <taxon>Bacteria</taxon>
        <taxon>Candidatus Aerophobota</taxon>
    </lineage>
</organism>
<dbReference type="Proteomes" id="UP000885660">
    <property type="component" value="Unassembled WGS sequence"/>
</dbReference>
<dbReference type="InterPro" id="IPR051923">
    <property type="entry name" value="Glycosyl_Hydrolase_39"/>
</dbReference>
<name>A0A7V0QSH0_UNCAE</name>
<dbReference type="PANTHER" id="PTHR12631">
    <property type="entry name" value="ALPHA-L-IDURONIDASE"/>
    <property type="match status" value="1"/>
</dbReference>
<accession>A0A7V0QSH0</accession>
<dbReference type="InterPro" id="IPR017853">
    <property type="entry name" value="GH"/>
</dbReference>
<gene>
    <name evidence="1" type="ORF">ENG47_06790</name>
</gene>
<dbReference type="PANTHER" id="PTHR12631:SF10">
    <property type="entry name" value="BETA-XYLOSIDASE-LIKE PROTEIN-RELATED"/>
    <property type="match status" value="1"/>
</dbReference>
<dbReference type="Gene3D" id="3.20.20.80">
    <property type="entry name" value="Glycosidases"/>
    <property type="match status" value="1"/>
</dbReference>
<evidence type="ECO:0008006" key="2">
    <source>
        <dbReference type="Google" id="ProtNLM"/>
    </source>
</evidence>
<evidence type="ECO:0000313" key="1">
    <source>
        <dbReference type="EMBL" id="HDN85442.1"/>
    </source>
</evidence>
<dbReference type="GO" id="GO:0004553">
    <property type="term" value="F:hydrolase activity, hydrolyzing O-glycosyl compounds"/>
    <property type="evidence" value="ECO:0007669"/>
    <property type="project" value="TreeGrafter"/>
</dbReference>
<dbReference type="SUPFAM" id="SSF51445">
    <property type="entry name" value="(Trans)glycosidases"/>
    <property type="match status" value="1"/>
</dbReference>
<proteinExistence type="predicted"/>
<reference evidence="1" key="1">
    <citation type="journal article" date="2020" name="mSystems">
        <title>Genome- and Community-Level Interaction Insights into Carbon Utilization and Element Cycling Functions of Hydrothermarchaeota in Hydrothermal Sediment.</title>
        <authorList>
            <person name="Zhou Z."/>
            <person name="Liu Y."/>
            <person name="Xu W."/>
            <person name="Pan J."/>
            <person name="Luo Z.H."/>
            <person name="Li M."/>
        </authorList>
    </citation>
    <scope>NUCLEOTIDE SEQUENCE [LARGE SCALE GENOMIC DNA]</scope>
    <source>
        <strain evidence="1">HyVt-219</strain>
    </source>
</reference>
<protein>
    <recommendedName>
        <fullName evidence="2">Glycoside hydrolase family 42 N-terminal domain-containing protein</fullName>
    </recommendedName>
</protein>
<dbReference type="AlphaFoldDB" id="A0A7V0QSH0"/>